<dbReference type="PANTHER" id="PTHR47429">
    <property type="entry name" value="PROTEIN TWIN LOV 1"/>
    <property type="match status" value="1"/>
</dbReference>
<dbReference type="PROSITE" id="PS50113">
    <property type="entry name" value="PAC"/>
    <property type="match status" value="1"/>
</dbReference>
<evidence type="ECO:0000256" key="1">
    <source>
        <dbReference type="ARBA" id="ARBA00022630"/>
    </source>
</evidence>
<keyword evidence="3" id="KW-0157">Chromophore</keyword>
<organism evidence="6 7">
    <name type="scientific">Euzebyella saccharophila</name>
    <dbReference type="NCBI Taxonomy" id="679664"/>
    <lineage>
        <taxon>Bacteria</taxon>
        <taxon>Pseudomonadati</taxon>
        <taxon>Bacteroidota</taxon>
        <taxon>Flavobacteriia</taxon>
        <taxon>Flavobacteriales</taxon>
        <taxon>Flavobacteriaceae</taxon>
        <taxon>Euzebyella</taxon>
    </lineage>
</organism>
<dbReference type="PROSITE" id="PS50112">
    <property type="entry name" value="PAS"/>
    <property type="match status" value="1"/>
</dbReference>
<dbReference type="InterPro" id="IPR035965">
    <property type="entry name" value="PAS-like_dom_sf"/>
</dbReference>
<evidence type="ECO:0000313" key="7">
    <source>
        <dbReference type="Proteomes" id="UP001595814"/>
    </source>
</evidence>
<accession>A0ABV8JRR3</accession>
<dbReference type="InterPro" id="IPR000014">
    <property type="entry name" value="PAS"/>
</dbReference>
<dbReference type="Pfam" id="PF13426">
    <property type="entry name" value="PAS_9"/>
    <property type="match status" value="1"/>
</dbReference>
<protein>
    <submittedName>
        <fullName evidence="6">PAS domain-containing protein</fullName>
    </submittedName>
</protein>
<dbReference type="Proteomes" id="UP001595814">
    <property type="component" value="Unassembled WGS sequence"/>
</dbReference>
<dbReference type="CDD" id="cd00130">
    <property type="entry name" value="PAS"/>
    <property type="match status" value="1"/>
</dbReference>
<reference evidence="7" key="1">
    <citation type="journal article" date="2019" name="Int. J. Syst. Evol. Microbiol.">
        <title>The Global Catalogue of Microorganisms (GCM) 10K type strain sequencing project: providing services to taxonomists for standard genome sequencing and annotation.</title>
        <authorList>
            <consortium name="The Broad Institute Genomics Platform"/>
            <consortium name="The Broad Institute Genome Sequencing Center for Infectious Disease"/>
            <person name="Wu L."/>
            <person name="Ma J."/>
        </authorList>
    </citation>
    <scope>NUCLEOTIDE SEQUENCE [LARGE SCALE GENOMIC DNA]</scope>
    <source>
        <strain evidence="7">CECT 7477</strain>
    </source>
</reference>
<dbReference type="EMBL" id="JBHSAW010000004">
    <property type="protein sequence ID" value="MFC4095707.1"/>
    <property type="molecule type" value="Genomic_DNA"/>
</dbReference>
<name>A0ABV8JRR3_9FLAO</name>
<dbReference type="NCBIfam" id="TIGR00229">
    <property type="entry name" value="sensory_box"/>
    <property type="match status" value="1"/>
</dbReference>
<dbReference type="SUPFAM" id="SSF55785">
    <property type="entry name" value="PYP-like sensor domain (PAS domain)"/>
    <property type="match status" value="1"/>
</dbReference>
<dbReference type="PANTHER" id="PTHR47429:SF2">
    <property type="entry name" value="PROTEIN TWIN LOV 1"/>
    <property type="match status" value="1"/>
</dbReference>
<dbReference type="InterPro" id="IPR000700">
    <property type="entry name" value="PAS-assoc_C"/>
</dbReference>
<evidence type="ECO:0000256" key="2">
    <source>
        <dbReference type="ARBA" id="ARBA00022643"/>
    </source>
</evidence>
<dbReference type="Gene3D" id="3.30.450.20">
    <property type="entry name" value="PAS domain"/>
    <property type="match status" value="1"/>
</dbReference>
<keyword evidence="7" id="KW-1185">Reference proteome</keyword>
<evidence type="ECO:0000259" key="4">
    <source>
        <dbReference type="PROSITE" id="PS50112"/>
    </source>
</evidence>
<evidence type="ECO:0000256" key="3">
    <source>
        <dbReference type="ARBA" id="ARBA00022991"/>
    </source>
</evidence>
<feature type="domain" description="PAS" evidence="4">
    <location>
        <begin position="74"/>
        <end position="104"/>
    </location>
</feature>
<dbReference type="RefSeq" id="WP_192460639.1">
    <property type="nucleotide sequence ID" value="NZ_JACYFJ010000001.1"/>
</dbReference>
<proteinExistence type="predicted"/>
<sequence>MREISPYDKAIMAFFKERKITAAPLSSWDMSSVHFQLFRDYFKNEEEIKQLAKEVKWKNYKAIRPSNIDLDRVIVVTNTELEIVYATDNIKRMSGFERDEVIGKKPSMFQGALTSESVKARIRNSIINEVTFEETITNYKKNGSPYSCWIKGEPIFNKKGKLVNFIAFEKEVA</sequence>
<comment type="caution">
    <text evidence="6">The sequence shown here is derived from an EMBL/GenBank/DDBJ whole genome shotgun (WGS) entry which is preliminary data.</text>
</comment>
<keyword evidence="1" id="KW-0285">Flavoprotein</keyword>
<keyword evidence="2" id="KW-0288">FMN</keyword>
<evidence type="ECO:0000259" key="5">
    <source>
        <dbReference type="PROSITE" id="PS50113"/>
    </source>
</evidence>
<evidence type="ECO:0000313" key="6">
    <source>
        <dbReference type="EMBL" id="MFC4095707.1"/>
    </source>
</evidence>
<feature type="domain" description="PAC" evidence="5">
    <location>
        <begin position="130"/>
        <end position="173"/>
    </location>
</feature>
<gene>
    <name evidence="6" type="ORF">ACFOUT_07460</name>
</gene>